<dbReference type="EMBL" id="JADJNC010000003">
    <property type="protein sequence ID" value="MBK7421855.1"/>
    <property type="molecule type" value="Genomic_DNA"/>
</dbReference>
<organism evidence="7 8">
    <name type="scientific">Candidatus Propionivibrio dominans</name>
    <dbReference type="NCBI Taxonomy" id="2954373"/>
    <lineage>
        <taxon>Bacteria</taxon>
        <taxon>Pseudomonadati</taxon>
        <taxon>Pseudomonadota</taxon>
        <taxon>Betaproteobacteria</taxon>
        <taxon>Rhodocyclales</taxon>
        <taxon>Rhodocyclaceae</taxon>
        <taxon>Propionivibrio</taxon>
    </lineage>
</organism>
<dbReference type="InterPro" id="IPR003782">
    <property type="entry name" value="SCO1/SenC"/>
</dbReference>
<feature type="binding site" evidence="3">
    <location>
        <position position="183"/>
    </location>
    <ligand>
        <name>Cu cation</name>
        <dbReference type="ChEBI" id="CHEBI:23378"/>
    </ligand>
</feature>
<evidence type="ECO:0000256" key="4">
    <source>
        <dbReference type="PIRSR" id="PIRSR603782-2"/>
    </source>
</evidence>
<dbReference type="CDD" id="cd02968">
    <property type="entry name" value="SCO"/>
    <property type="match status" value="1"/>
</dbReference>
<keyword evidence="5" id="KW-0472">Membrane</keyword>
<sequence>MFVAFFASVSVFSTVPLATADTAPEKPKLTARPQGINTGASLATLDEKAAFELSQSVIGKPVGDFVLLDRSGKPVELSRYRGKPLLVSFIYTACFQICPTTTRNLQKAVQNTVSVLGADRFNVISIGFNQPFDSPQALKDFSVKNGISLPNWEFLSPSPAILDDLTRNFGFRAMWLPPAGFDHMNQVTLVDAQGRIIRQVYGEKYTAEDLAEPLKVMIAGSAIPPQVGTLKEIMARVRIICSVYDPVTGRYRTNYSLYFQFAGFLSFMGFMIFLSINFWKNRRRNEKKIY</sequence>
<comment type="similarity">
    <text evidence="1">Belongs to the SCO1/2 family.</text>
</comment>
<name>A0A9D7F4B1_9RHOO</name>
<dbReference type="AlphaFoldDB" id="A0A9D7F4B1"/>
<dbReference type="PANTHER" id="PTHR12151">
    <property type="entry name" value="ELECTRON TRANSPORT PROTIN SCO1/SENC FAMILY MEMBER"/>
    <property type="match status" value="1"/>
</dbReference>
<keyword evidence="4" id="KW-1015">Disulfide bond</keyword>
<evidence type="ECO:0000313" key="7">
    <source>
        <dbReference type="EMBL" id="MBK7421855.1"/>
    </source>
</evidence>
<feature type="domain" description="Thioredoxin" evidence="6">
    <location>
        <begin position="56"/>
        <end position="219"/>
    </location>
</feature>
<evidence type="ECO:0000256" key="2">
    <source>
        <dbReference type="ARBA" id="ARBA00023008"/>
    </source>
</evidence>
<accession>A0A9D7F4B1</accession>
<dbReference type="InterPro" id="IPR013766">
    <property type="entry name" value="Thioredoxin_domain"/>
</dbReference>
<reference evidence="7" key="1">
    <citation type="submission" date="2020-10" db="EMBL/GenBank/DDBJ databases">
        <title>Connecting structure to function with the recovery of over 1000 high-quality activated sludge metagenome-assembled genomes encoding full-length rRNA genes using long-read sequencing.</title>
        <authorList>
            <person name="Singleton C.M."/>
            <person name="Petriglieri F."/>
            <person name="Kristensen J.M."/>
            <person name="Kirkegaard R.H."/>
            <person name="Michaelsen T.Y."/>
            <person name="Andersen M.H."/>
            <person name="Karst S.M."/>
            <person name="Dueholm M.S."/>
            <person name="Nielsen P.H."/>
            <person name="Albertsen M."/>
        </authorList>
    </citation>
    <scope>NUCLEOTIDE SEQUENCE</scope>
    <source>
        <strain evidence="7">EsbW_18-Q3-R4-48_MAXAC.044</strain>
    </source>
</reference>
<dbReference type="PANTHER" id="PTHR12151:SF25">
    <property type="entry name" value="LINALOOL DEHYDRATASE_ISOMERASE DOMAIN-CONTAINING PROTEIN"/>
    <property type="match status" value="1"/>
</dbReference>
<feature type="disulfide bond" description="Redox-active" evidence="4">
    <location>
        <begin position="94"/>
        <end position="98"/>
    </location>
</feature>
<dbReference type="InterPro" id="IPR036249">
    <property type="entry name" value="Thioredoxin-like_sf"/>
</dbReference>
<keyword evidence="2 3" id="KW-0186">Copper</keyword>
<evidence type="ECO:0000313" key="8">
    <source>
        <dbReference type="Proteomes" id="UP000886602"/>
    </source>
</evidence>
<comment type="caution">
    <text evidence="7">The sequence shown here is derived from an EMBL/GenBank/DDBJ whole genome shotgun (WGS) entry which is preliminary data.</text>
</comment>
<dbReference type="Proteomes" id="UP000886602">
    <property type="component" value="Unassembled WGS sequence"/>
</dbReference>
<evidence type="ECO:0000256" key="5">
    <source>
        <dbReference type="SAM" id="Phobius"/>
    </source>
</evidence>
<dbReference type="Pfam" id="PF02630">
    <property type="entry name" value="SCO1-SenC"/>
    <property type="match status" value="1"/>
</dbReference>
<feature type="transmembrane region" description="Helical" evidence="5">
    <location>
        <begin position="257"/>
        <end position="279"/>
    </location>
</feature>
<keyword evidence="3" id="KW-0479">Metal-binding</keyword>
<protein>
    <submittedName>
        <fullName evidence="7">SCO family protein</fullName>
    </submittedName>
</protein>
<evidence type="ECO:0000256" key="1">
    <source>
        <dbReference type="ARBA" id="ARBA00010996"/>
    </source>
</evidence>
<feature type="binding site" evidence="3">
    <location>
        <position position="94"/>
    </location>
    <ligand>
        <name>Cu cation</name>
        <dbReference type="ChEBI" id="CHEBI:23378"/>
    </ligand>
</feature>
<gene>
    <name evidence="7" type="ORF">IPJ48_01465</name>
</gene>
<dbReference type="SUPFAM" id="SSF52833">
    <property type="entry name" value="Thioredoxin-like"/>
    <property type="match status" value="1"/>
</dbReference>
<dbReference type="Gene3D" id="3.40.30.10">
    <property type="entry name" value="Glutaredoxin"/>
    <property type="match status" value="1"/>
</dbReference>
<evidence type="ECO:0000256" key="3">
    <source>
        <dbReference type="PIRSR" id="PIRSR603782-1"/>
    </source>
</evidence>
<keyword evidence="5" id="KW-1133">Transmembrane helix</keyword>
<feature type="binding site" evidence="3">
    <location>
        <position position="98"/>
    </location>
    <ligand>
        <name>Cu cation</name>
        <dbReference type="ChEBI" id="CHEBI:23378"/>
    </ligand>
</feature>
<dbReference type="PROSITE" id="PS51352">
    <property type="entry name" value="THIOREDOXIN_2"/>
    <property type="match status" value="1"/>
</dbReference>
<dbReference type="GO" id="GO:0046872">
    <property type="term" value="F:metal ion binding"/>
    <property type="evidence" value="ECO:0007669"/>
    <property type="project" value="UniProtKB-KW"/>
</dbReference>
<keyword evidence="5" id="KW-0812">Transmembrane</keyword>
<proteinExistence type="inferred from homology"/>
<evidence type="ECO:0000259" key="6">
    <source>
        <dbReference type="PROSITE" id="PS51352"/>
    </source>
</evidence>